<sequence length="46" mass="5043">MVFKLISAASRTWRRLQGENQLPKIIQGVKFRDGIGVSVPTSQSAA</sequence>
<dbReference type="Proteomes" id="UP000019486">
    <property type="component" value="Unassembled WGS sequence"/>
</dbReference>
<evidence type="ECO:0000313" key="2">
    <source>
        <dbReference type="Proteomes" id="UP000019486"/>
    </source>
</evidence>
<evidence type="ECO:0000313" key="1">
    <source>
        <dbReference type="EMBL" id="EWY37082.1"/>
    </source>
</evidence>
<protein>
    <submittedName>
        <fullName evidence="1">Uncharacterized protein</fullName>
    </submittedName>
</protein>
<dbReference type="AlphaFoldDB" id="W9GX99"/>
<reference evidence="1 2" key="1">
    <citation type="submission" date="2013-08" db="EMBL/GenBank/DDBJ databases">
        <title>The genome sequence of Skermanella stibiiresistens.</title>
        <authorList>
            <person name="Zhu W."/>
            <person name="Wang G."/>
        </authorList>
    </citation>
    <scope>NUCLEOTIDE SEQUENCE [LARGE SCALE GENOMIC DNA]</scope>
    <source>
        <strain evidence="1 2">SB22</strain>
    </source>
</reference>
<proteinExistence type="predicted"/>
<comment type="caution">
    <text evidence="1">The sequence shown here is derived from an EMBL/GenBank/DDBJ whole genome shotgun (WGS) entry which is preliminary data.</text>
</comment>
<name>W9GX99_9PROT</name>
<organism evidence="1 2">
    <name type="scientific">Skermanella stibiiresistens SB22</name>
    <dbReference type="NCBI Taxonomy" id="1385369"/>
    <lineage>
        <taxon>Bacteria</taxon>
        <taxon>Pseudomonadati</taxon>
        <taxon>Pseudomonadota</taxon>
        <taxon>Alphaproteobacteria</taxon>
        <taxon>Rhodospirillales</taxon>
        <taxon>Azospirillaceae</taxon>
        <taxon>Skermanella</taxon>
    </lineage>
</organism>
<dbReference type="STRING" id="1385369.N825_21795"/>
<dbReference type="PATRIC" id="fig|1385369.3.peg.5901"/>
<dbReference type="EMBL" id="AVFL01000031">
    <property type="protein sequence ID" value="EWY37082.1"/>
    <property type="molecule type" value="Genomic_DNA"/>
</dbReference>
<gene>
    <name evidence="1" type="ORF">N825_21795</name>
</gene>
<accession>W9GX99</accession>
<keyword evidence="2" id="KW-1185">Reference proteome</keyword>